<evidence type="ECO:0000313" key="1">
    <source>
        <dbReference type="EMBL" id="GGC97558.1"/>
    </source>
</evidence>
<evidence type="ECO:0000313" key="2">
    <source>
        <dbReference type="Proteomes" id="UP000597761"/>
    </source>
</evidence>
<comment type="caution">
    <text evidence="1">The sequence shown here is derived from an EMBL/GenBank/DDBJ whole genome shotgun (WGS) entry which is preliminary data.</text>
</comment>
<dbReference type="Proteomes" id="UP000597761">
    <property type="component" value="Unassembled WGS sequence"/>
</dbReference>
<reference evidence="2" key="1">
    <citation type="journal article" date="2019" name="Int. J. Syst. Evol. Microbiol.">
        <title>The Global Catalogue of Microorganisms (GCM) 10K type strain sequencing project: providing services to taxonomists for standard genome sequencing and annotation.</title>
        <authorList>
            <consortium name="The Broad Institute Genomics Platform"/>
            <consortium name="The Broad Institute Genome Sequencing Center for Infectious Disease"/>
            <person name="Wu L."/>
            <person name="Ma J."/>
        </authorList>
    </citation>
    <scope>NUCLEOTIDE SEQUENCE [LARGE SCALE GENOMIC DNA]</scope>
    <source>
        <strain evidence="2">CGMCC 1.15480</strain>
    </source>
</reference>
<dbReference type="RefSeq" id="WP_188668829.1">
    <property type="nucleotide sequence ID" value="NZ_BMJI01000020.1"/>
</dbReference>
<proteinExistence type="predicted"/>
<gene>
    <name evidence="1" type="ORF">GCM10011512_25670</name>
</gene>
<name>A0ABQ1PHT6_9MICC</name>
<dbReference type="EMBL" id="BMJI01000020">
    <property type="protein sequence ID" value="GGC97558.1"/>
    <property type="molecule type" value="Genomic_DNA"/>
</dbReference>
<sequence>MAEPAPDPYASFQEHNTVRWLAVLDALELALDAADRLLADPSAAGMGGPGSPAARGVTVGGPLLAGASAPVAAGADVAGPGTRRARWVPPPGLGPLPDYLGGRVQRLIVRQRATAALLEAAKGATARHLAAVQAVGSRSGSTPAYVDVLG</sequence>
<keyword evidence="2" id="KW-1185">Reference proteome</keyword>
<protein>
    <submittedName>
        <fullName evidence="1">Uncharacterized protein</fullName>
    </submittedName>
</protein>
<organism evidence="1 2">
    <name type="scientific">Tersicoccus solisilvae</name>
    <dbReference type="NCBI Taxonomy" id="1882339"/>
    <lineage>
        <taxon>Bacteria</taxon>
        <taxon>Bacillati</taxon>
        <taxon>Actinomycetota</taxon>
        <taxon>Actinomycetes</taxon>
        <taxon>Micrococcales</taxon>
        <taxon>Micrococcaceae</taxon>
        <taxon>Tersicoccus</taxon>
    </lineage>
</organism>
<accession>A0ABQ1PHT6</accession>